<reference evidence="1 2" key="1">
    <citation type="journal article" date="2015" name="Microbiome">
        <title>Genomic resolution of linkages in carbon, nitrogen, and sulfur cycling among widespread estuary sediment bacteria.</title>
        <authorList>
            <person name="Baker B.J."/>
            <person name="Lazar C.S."/>
            <person name="Teske A.P."/>
            <person name="Dick G.J."/>
        </authorList>
    </citation>
    <scope>NUCLEOTIDE SEQUENCE [LARGE SCALE GENOMIC DNA]</scope>
    <source>
        <strain evidence="1">DG_24</strain>
    </source>
</reference>
<accession>A0A0S7WV34</accession>
<protein>
    <submittedName>
        <fullName evidence="1">Uncharacterized protein</fullName>
    </submittedName>
</protein>
<evidence type="ECO:0000313" key="1">
    <source>
        <dbReference type="EMBL" id="KPJ54050.1"/>
    </source>
</evidence>
<dbReference type="Proteomes" id="UP000052008">
    <property type="component" value="Unassembled WGS sequence"/>
</dbReference>
<dbReference type="AlphaFoldDB" id="A0A0S7WV34"/>
<name>A0A0S7WV34_UNCT6</name>
<sequence length="62" mass="7335">MPDELCEYCPFCYFLSRMLKSEAGVHLRNARKEVLLAMRSVLDEEIARSEEKKQKMKKVKVK</sequence>
<organism evidence="1 2">
    <name type="scientific">candidate division TA06 bacterium DG_24</name>
    <dbReference type="NCBI Taxonomy" id="1703770"/>
    <lineage>
        <taxon>Bacteria</taxon>
        <taxon>Bacteria division TA06</taxon>
    </lineage>
</organism>
<comment type="caution">
    <text evidence="1">The sequence shown here is derived from an EMBL/GenBank/DDBJ whole genome shotgun (WGS) entry which is preliminary data.</text>
</comment>
<proteinExistence type="predicted"/>
<dbReference type="STRING" id="1703770.AMJ39_01955"/>
<evidence type="ECO:0000313" key="2">
    <source>
        <dbReference type="Proteomes" id="UP000052008"/>
    </source>
</evidence>
<dbReference type="EMBL" id="LIZS01000007">
    <property type="protein sequence ID" value="KPJ54050.1"/>
    <property type="molecule type" value="Genomic_DNA"/>
</dbReference>
<gene>
    <name evidence="1" type="ORF">AMJ39_01955</name>
</gene>